<dbReference type="InterPro" id="IPR001245">
    <property type="entry name" value="Ser-Thr/Tyr_kinase_cat_dom"/>
</dbReference>
<dbReference type="OrthoDB" id="346907at2759"/>
<evidence type="ECO:0000313" key="2">
    <source>
        <dbReference type="EMBL" id="TDL17031.1"/>
    </source>
</evidence>
<evidence type="ECO:0000313" key="3">
    <source>
        <dbReference type="Proteomes" id="UP000294933"/>
    </source>
</evidence>
<evidence type="ECO:0000259" key="1">
    <source>
        <dbReference type="PROSITE" id="PS50011"/>
    </source>
</evidence>
<dbReference type="STRING" id="50990.A0A4Y7PPS9"/>
<dbReference type="EMBL" id="ML170229">
    <property type="protein sequence ID" value="TDL17031.1"/>
    <property type="molecule type" value="Genomic_DNA"/>
</dbReference>
<dbReference type="AlphaFoldDB" id="A0A4Y7PPS9"/>
<dbReference type="PANTHER" id="PTHR44329">
    <property type="entry name" value="SERINE/THREONINE-PROTEIN KINASE TNNI3K-RELATED"/>
    <property type="match status" value="1"/>
</dbReference>
<dbReference type="Proteomes" id="UP000294933">
    <property type="component" value="Unassembled WGS sequence"/>
</dbReference>
<dbReference type="GO" id="GO:0004674">
    <property type="term" value="F:protein serine/threonine kinase activity"/>
    <property type="evidence" value="ECO:0007669"/>
    <property type="project" value="TreeGrafter"/>
</dbReference>
<dbReference type="Pfam" id="PF07714">
    <property type="entry name" value="PK_Tyr_Ser-Thr"/>
    <property type="match status" value="1"/>
</dbReference>
<keyword evidence="2" id="KW-0808">Transferase</keyword>
<sequence length="375" mass="42343">MAKIREDKWSTVFKNALMSDIHKMSLSLASFLQPSKCNCIIALRTEELHLVMSLLQVLIDNRCANVRQLQRLLNVIVQEKKTVPPYLFLSQVRRFGTNPVTGGGFADIWKGEWQHKIVALKVLRIFGNAGDRSKMLQDFCKEAMVWRQLKHDHVVPFYGCCTDVFSPHYAFVSPWMVNGDMVSHLKGHPETDRLAMIRGVALGLCYLHTRQPPVVHGDLRGVIPNVLIDANLGPRISDFGLSKVIDSQATTVGVTSFDGRGAIRWQAPELLKVSISSTASINVSRKIDIYAFASVTLEIFTCKLPFSHLRDGQVLTAVVLQDLRPPRPFEAMEIGLDDAVWKLMQDCWQSKPKSRPDMKDVVRRIPPFVPWIDVT</sequence>
<protein>
    <submittedName>
        <fullName evidence="2">Kinase-like protein</fullName>
    </submittedName>
</protein>
<keyword evidence="3" id="KW-1185">Reference proteome</keyword>
<dbReference type="SUPFAM" id="SSF56112">
    <property type="entry name" value="Protein kinase-like (PK-like)"/>
    <property type="match status" value="1"/>
</dbReference>
<dbReference type="GO" id="GO:0005524">
    <property type="term" value="F:ATP binding"/>
    <property type="evidence" value="ECO:0007669"/>
    <property type="project" value="InterPro"/>
</dbReference>
<dbReference type="InterPro" id="IPR000719">
    <property type="entry name" value="Prot_kinase_dom"/>
</dbReference>
<dbReference type="InterPro" id="IPR051681">
    <property type="entry name" value="Ser/Thr_Kinases-Pseudokinases"/>
</dbReference>
<dbReference type="InterPro" id="IPR011009">
    <property type="entry name" value="Kinase-like_dom_sf"/>
</dbReference>
<reference evidence="2 3" key="1">
    <citation type="submission" date="2018-06" db="EMBL/GenBank/DDBJ databases">
        <title>A transcriptomic atlas of mushroom development highlights an independent origin of complex multicellularity.</title>
        <authorList>
            <consortium name="DOE Joint Genome Institute"/>
            <person name="Krizsan K."/>
            <person name="Almasi E."/>
            <person name="Merenyi Z."/>
            <person name="Sahu N."/>
            <person name="Viragh M."/>
            <person name="Koszo T."/>
            <person name="Mondo S."/>
            <person name="Kiss B."/>
            <person name="Balint B."/>
            <person name="Kues U."/>
            <person name="Barry K."/>
            <person name="Hegedus J.C."/>
            <person name="Henrissat B."/>
            <person name="Johnson J."/>
            <person name="Lipzen A."/>
            <person name="Ohm R."/>
            <person name="Nagy I."/>
            <person name="Pangilinan J."/>
            <person name="Yan J."/>
            <person name="Xiong Y."/>
            <person name="Grigoriev I.V."/>
            <person name="Hibbett D.S."/>
            <person name="Nagy L.G."/>
        </authorList>
    </citation>
    <scope>NUCLEOTIDE SEQUENCE [LARGE SCALE GENOMIC DNA]</scope>
    <source>
        <strain evidence="2 3">SZMC22713</strain>
    </source>
</reference>
<accession>A0A4Y7PPS9</accession>
<dbReference type="VEuPathDB" id="FungiDB:BD410DRAFT_776542"/>
<organism evidence="2 3">
    <name type="scientific">Rickenella mellea</name>
    <dbReference type="NCBI Taxonomy" id="50990"/>
    <lineage>
        <taxon>Eukaryota</taxon>
        <taxon>Fungi</taxon>
        <taxon>Dikarya</taxon>
        <taxon>Basidiomycota</taxon>
        <taxon>Agaricomycotina</taxon>
        <taxon>Agaricomycetes</taxon>
        <taxon>Hymenochaetales</taxon>
        <taxon>Rickenellaceae</taxon>
        <taxon>Rickenella</taxon>
    </lineage>
</organism>
<feature type="domain" description="Protein kinase" evidence="1">
    <location>
        <begin position="94"/>
        <end position="369"/>
    </location>
</feature>
<proteinExistence type="predicted"/>
<dbReference type="Gene3D" id="1.10.510.10">
    <property type="entry name" value="Transferase(Phosphotransferase) domain 1"/>
    <property type="match status" value="1"/>
</dbReference>
<dbReference type="PROSITE" id="PS50011">
    <property type="entry name" value="PROTEIN_KINASE_DOM"/>
    <property type="match status" value="1"/>
</dbReference>
<gene>
    <name evidence="2" type="ORF">BD410DRAFT_776542</name>
</gene>
<keyword evidence="2" id="KW-0418">Kinase</keyword>
<name>A0A4Y7PPS9_9AGAM</name>